<keyword evidence="3" id="KW-1185">Reference proteome</keyword>
<keyword evidence="1" id="KW-1133">Transmembrane helix</keyword>
<evidence type="ECO:0000313" key="3">
    <source>
        <dbReference type="Proteomes" id="UP000002786"/>
    </source>
</evidence>
<evidence type="ECO:0000313" key="2">
    <source>
        <dbReference type="EMBL" id="EIM32292.1"/>
    </source>
</evidence>
<protein>
    <submittedName>
        <fullName evidence="2">Uncharacterized protein</fullName>
    </submittedName>
</protein>
<reference evidence="2 3" key="1">
    <citation type="submission" date="2012-02" db="EMBL/GenBank/DDBJ databases">
        <title>Improved High-Quality Draft genome of Prevotella bivia DSM 20514.</title>
        <authorList>
            <consortium name="US DOE Joint Genome Institute (JGI-PGF)"/>
            <person name="Lucas S."/>
            <person name="Copeland A."/>
            <person name="Lapidus A."/>
            <person name="Bruce D."/>
            <person name="Goodwin L."/>
            <person name="Pitluck S."/>
            <person name="Peters L."/>
            <person name="Mikhailova N."/>
            <person name="Munk A.C.C."/>
            <person name="Kyrpides N."/>
            <person name="Mavromatis K."/>
            <person name="Detter J.C."/>
            <person name="Han C."/>
            <person name="Land M."/>
            <person name="Hauser L."/>
            <person name="Markowitz V."/>
            <person name="Cheng J.-F."/>
            <person name="Hugenholtz P."/>
            <person name="Woyke T."/>
            <person name="Wu D."/>
            <person name="Gronow S."/>
            <person name="Wellnitz S."/>
            <person name="Brambilla E."/>
            <person name="Klenk H.-P."/>
            <person name="Eisen J.A."/>
        </authorList>
    </citation>
    <scope>NUCLEOTIDE SEQUENCE [LARGE SCALE GENOMIC DNA]</scope>
    <source>
        <strain evidence="2 3">DSM 20514</strain>
    </source>
</reference>
<accession>I4Z7V0</accession>
<organism evidence="2 3">
    <name type="scientific">Prevotella bivia DSM 20514</name>
    <dbReference type="NCBI Taxonomy" id="868129"/>
    <lineage>
        <taxon>Bacteria</taxon>
        <taxon>Pseudomonadati</taxon>
        <taxon>Bacteroidota</taxon>
        <taxon>Bacteroidia</taxon>
        <taxon>Bacteroidales</taxon>
        <taxon>Prevotellaceae</taxon>
        <taxon>Prevotella</taxon>
    </lineage>
</organism>
<dbReference type="AlphaFoldDB" id="I4Z7V0"/>
<name>I4Z7V0_9BACT</name>
<dbReference type="HOGENOM" id="CLU_3139081_0_0_10"/>
<proteinExistence type="predicted"/>
<dbReference type="Proteomes" id="UP000002786">
    <property type="component" value="Unassembled WGS sequence"/>
</dbReference>
<evidence type="ECO:0000256" key="1">
    <source>
        <dbReference type="SAM" id="Phobius"/>
    </source>
</evidence>
<keyword evidence="1" id="KW-0472">Membrane</keyword>
<keyword evidence="1" id="KW-0812">Transmembrane</keyword>
<gene>
    <name evidence="2" type="ORF">PrebiDRAFT_0540</name>
</gene>
<dbReference type="EMBL" id="JH660660">
    <property type="protein sequence ID" value="EIM32292.1"/>
    <property type="molecule type" value="Genomic_DNA"/>
</dbReference>
<feature type="transmembrane region" description="Helical" evidence="1">
    <location>
        <begin position="26"/>
        <end position="46"/>
    </location>
</feature>
<sequence>MAFLFYDLITYVLNYKFRGTLVTMKLLTIAFGSATQYSLAAFLSYLKLM</sequence>